<sequence length="68" mass="7842">MLTSDKLTEICCIADDFCKELDLRAQKYQIQTPDKKNYHRPSRMSDSEIIAPKHPVKSSGRRRCGIFA</sequence>
<reference evidence="1" key="1">
    <citation type="submission" date="2019-03" db="EMBL/GenBank/DDBJ databases">
        <title>Single cell metagenomics reveals metabolic interactions within the superorganism composed of flagellate Streblomastix strix and complex community of Bacteroidetes bacteria on its surface.</title>
        <authorList>
            <person name="Treitli S.C."/>
            <person name="Kolisko M."/>
            <person name="Husnik F."/>
            <person name="Keeling P."/>
            <person name="Hampl V."/>
        </authorList>
    </citation>
    <scope>NUCLEOTIDE SEQUENCE</scope>
    <source>
        <strain evidence="1">STM</strain>
    </source>
</reference>
<organism evidence="1">
    <name type="scientific">termite gut metagenome</name>
    <dbReference type="NCBI Taxonomy" id="433724"/>
    <lineage>
        <taxon>unclassified sequences</taxon>
        <taxon>metagenomes</taxon>
        <taxon>organismal metagenomes</taxon>
    </lineage>
</organism>
<protein>
    <recommendedName>
        <fullName evidence="2">Transposase</fullName>
    </recommendedName>
</protein>
<dbReference type="AlphaFoldDB" id="A0A5J4SRC8"/>
<name>A0A5J4SRC8_9ZZZZ</name>
<evidence type="ECO:0008006" key="2">
    <source>
        <dbReference type="Google" id="ProtNLM"/>
    </source>
</evidence>
<evidence type="ECO:0000313" key="1">
    <source>
        <dbReference type="EMBL" id="KAA6348577.1"/>
    </source>
</evidence>
<dbReference type="EMBL" id="SNRY01000065">
    <property type="protein sequence ID" value="KAA6348577.1"/>
    <property type="molecule type" value="Genomic_DNA"/>
</dbReference>
<accession>A0A5J4SRC8</accession>
<comment type="caution">
    <text evidence="1">The sequence shown here is derived from an EMBL/GenBank/DDBJ whole genome shotgun (WGS) entry which is preliminary data.</text>
</comment>
<gene>
    <name evidence="1" type="ORF">EZS27_003987</name>
</gene>
<proteinExistence type="predicted"/>